<gene>
    <name evidence="4" type="ORF">SAMN05720469_10389</name>
</gene>
<dbReference type="Proteomes" id="UP000184275">
    <property type="component" value="Unassembled WGS sequence"/>
</dbReference>
<evidence type="ECO:0000259" key="3">
    <source>
        <dbReference type="PROSITE" id="PS50075"/>
    </source>
</evidence>
<sequence>MNQEEVKSKLKAFFMSDLGVDGDVLKYDTPLFGEEIGLDSVDSLEIISFVDSNFGVSMTGAGKEPFQSIDTIADFIEKHQA</sequence>
<evidence type="ECO:0000256" key="1">
    <source>
        <dbReference type="ARBA" id="ARBA00022450"/>
    </source>
</evidence>
<evidence type="ECO:0000313" key="5">
    <source>
        <dbReference type="Proteomes" id="UP000184275"/>
    </source>
</evidence>
<dbReference type="AlphaFoldDB" id="A0A1M6R2P6"/>
<dbReference type="EMBL" id="FRAW01000003">
    <property type="protein sequence ID" value="SHK26703.1"/>
    <property type="molecule type" value="Genomic_DNA"/>
</dbReference>
<dbReference type="RefSeq" id="WP_073302409.1">
    <property type="nucleotide sequence ID" value="NZ_FRAW01000003.1"/>
</dbReference>
<keyword evidence="5" id="KW-1185">Reference proteome</keyword>
<name>A0A1M6R2P6_9BACT</name>
<dbReference type="Gene3D" id="1.10.1200.10">
    <property type="entry name" value="ACP-like"/>
    <property type="match status" value="1"/>
</dbReference>
<accession>A0A1M6R2P6</accession>
<feature type="domain" description="Carrier" evidence="3">
    <location>
        <begin position="1"/>
        <end position="80"/>
    </location>
</feature>
<protein>
    <submittedName>
        <fullName evidence="4">Acyl carrier protein</fullName>
    </submittedName>
</protein>
<dbReference type="Pfam" id="PF00550">
    <property type="entry name" value="PP-binding"/>
    <property type="match status" value="1"/>
</dbReference>
<dbReference type="InterPro" id="IPR009081">
    <property type="entry name" value="PP-bd_ACP"/>
</dbReference>
<evidence type="ECO:0000313" key="4">
    <source>
        <dbReference type="EMBL" id="SHK26703.1"/>
    </source>
</evidence>
<organism evidence="4 5">
    <name type="scientific">Fibrobacter intestinalis</name>
    <dbReference type="NCBI Taxonomy" id="28122"/>
    <lineage>
        <taxon>Bacteria</taxon>
        <taxon>Pseudomonadati</taxon>
        <taxon>Fibrobacterota</taxon>
        <taxon>Fibrobacteria</taxon>
        <taxon>Fibrobacterales</taxon>
        <taxon>Fibrobacteraceae</taxon>
        <taxon>Fibrobacter</taxon>
    </lineage>
</organism>
<dbReference type="PROSITE" id="PS50075">
    <property type="entry name" value="CARRIER"/>
    <property type="match status" value="1"/>
</dbReference>
<evidence type="ECO:0000256" key="2">
    <source>
        <dbReference type="ARBA" id="ARBA00022553"/>
    </source>
</evidence>
<reference evidence="5" key="1">
    <citation type="submission" date="2016-11" db="EMBL/GenBank/DDBJ databases">
        <authorList>
            <person name="Varghese N."/>
            <person name="Submissions S."/>
        </authorList>
    </citation>
    <scope>NUCLEOTIDE SEQUENCE [LARGE SCALE GENOMIC DNA]</scope>
    <source>
        <strain evidence="5">UWOS</strain>
    </source>
</reference>
<dbReference type="InterPro" id="IPR006162">
    <property type="entry name" value="Ppantetheine_attach_site"/>
</dbReference>
<dbReference type="PROSITE" id="PS00012">
    <property type="entry name" value="PHOSPHOPANTETHEINE"/>
    <property type="match status" value="1"/>
</dbReference>
<keyword evidence="1" id="KW-0596">Phosphopantetheine</keyword>
<keyword evidence="2" id="KW-0597">Phosphoprotein</keyword>
<proteinExistence type="predicted"/>
<dbReference type="SUPFAM" id="SSF47336">
    <property type="entry name" value="ACP-like"/>
    <property type="match status" value="1"/>
</dbReference>
<dbReference type="InterPro" id="IPR036736">
    <property type="entry name" value="ACP-like_sf"/>
</dbReference>